<dbReference type="CDD" id="cd00038">
    <property type="entry name" value="CAP_ED"/>
    <property type="match status" value="1"/>
</dbReference>
<keyword evidence="2" id="KW-0238">DNA-binding</keyword>
<feature type="domain" description="HTH crp-type" evidence="6">
    <location>
        <begin position="149"/>
        <end position="220"/>
    </location>
</feature>
<keyword evidence="3" id="KW-0010">Activator</keyword>
<evidence type="ECO:0000256" key="1">
    <source>
        <dbReference type="ARBA" id="ARBA00023015"/>
    </source>
</evidence>
<accession>A0A1B2DUX6</accession>
<dbReference type="Pfam" id="PF13545">
    <property type="entry name" value="HTH_Crp_2"/>
    <property type="match status" value="1"/>
</dbReference>
<dbReference type="KEGG" id="pib:BBD41_02300"/>
<dbReference type="PROSITE" id="PS51063">
    <property type="entry name" value="HTH_CRP_2"/>
    <property type="match status" value="1"/>
</dbReference>
<evidence type="ECO:0000259" key="6">
    <source>
        <dbReference type="PROSITE" id="PS51063"/>
    </source>
</evidence>
<dbReference type="GO" id="GO:0003677">
    <property type="term" value="F:DNA binding"/>
    <property type="evidence" value="ECO:0007669"/>
    <property type="project" value="UniProtKB-KW"/>
</dbReference>
<dbReference type="InterPro" id="IPR050397">
    <property type="entry name" value="Env_Response_Regulators"/>
</dbReference>
<protein>
    <submittedName>
        <fullName evidence="7">Crp/Fnr family transcriptional regulator</fullName>
    </submittedName>
</protein>
<dbReference type="Gene3D" id="2.60.120.10">
    <property type="entry name" value="Jelly Rolls"/>
    <property type="match status" value="1"/>
</dbReference>
<dbReference type="InterPro" id="IPR036390">
    <property type="entry name" value="WH_DNA-bd_sf"/>
</dbReference>
<evidence type="ECO:0000313" key="7">
    <source>
        <dbReference type="EMBL" id="ANY71501.1"/>
    </source>
</evidence>
<dbReference type="Pfam" id="PF00027">
    <property type="entry name" value="cNMP_binding"/>
    <property type="match status" value="1"/>
</dbReference>
<keyword evidence="4" id="KW-0804">Transcription</keyword>
<evidence type="ECO:0000259" key="5">
    <source>
        <dbReference type="PROSITE" id="PS50042"/>
    </source>
</evidence>
<dbReference type="InterPro" id="IPR012318">
    <property type="entry name" value="HTH_CRP"/>
</dbReference>
<dbReference type="PANTHER" id="PTHR24567">
    <property type="entry name" value="CRP FAMILY TRANSCRIPTIONAL REGULATORY PROTEIN"/>
    <property type="match status" value="1"/>
</dbReference>
<dbReference type="InterPro" id="IPR014710">
    <property type="entry name" value="RmlC-like_jellyroll"/>
</dbReference>
<dbReference type="AlphaFoldDB" id="A0A1B2DUX6"/>
<feature type="domain" description="Cyclic nucleotide-binding" evidence="5">
    <location>
        <begin position="36"/>
        <end position="109"/>
    </location>
</feature>
<name>A0A1B2DUX6_9BACL</name>
<evidence type="ECO:0000256" key="4">
    <source>
        <dbReference type="ARBA" id="ARBA00023163"/>
    </source>
</evidence>
<dbReference type="EMBL" id="CP016809">
    <property type="protein sequence ID" value="ANY71501.1"/>
    <property type="molecule type" value="Genomic_DNA"/>
</dbReference>
<sequence length="233" mass="26724">MKESRDPERLRSLIYEHRMENVFPEELEPYLLLCNYDQGESICQQGGTAEYLYVLVEGKIKVFTTSPEGKALILSFKTPLEVIGDIEYIQGNPFINTVQAVMPTTMVAVHHRWLDKYGQSHPPLLQFLLQILTRKFYIKSNFMSFNLMHPVEVRLASYLLSISQGGSGAFESDPPDAFQLSDIANLLGTSYRHLNRVIHKFCKEGLIERRRGIILIKNREKLLEVAGGNIYEE</sequence>
<dbReference type="PROSITE" id="PS50042">
    <property type="entry name" value="CNMP_BINDING_3"/>
    <property type="match status" value="1"/>
</dbReference>
<dbReference type="SUPFAM" id="SSF51206">
    <property type="entry name" value="cAMP-binding domain-like"/>
    <property type="match status" value="1"/>
</dbReference>
<dbReference type="RefSeq" id="WP_099476578.1">
    <property type="nucleotide sequence ID" value="NZ_CP016809.1"/>
</dbReference>
<dbReference type="GO" id="GO:0005829">
    <property type="term" value="C:cytosol"/>
    <property type="evidence" value="ECO:0007669"/>
    <property type="project" value="TreeGrafter"/>
</dbReference>
<gene>
    <name evidence="7" type="ORF">BBD41_02300</name>
</gene>
<dbReference type="SMART" id="SM00100">
    <property type="entry name" value="cNMP"/>
    <property type="match status" value="1"/>
</dbReference>
<dbReference type="InterPro" id="IPR000595">
    <property type="entry name" value="cNMP-bd_dom"/>
</dbReference>
<dbReference type="GO" id="GO:0003700">
    <property type="term" value="F:DNA-binding transcription factor activity"/>
    <property type="evidence" value="ECO:0007669"/>
    <property type="project" value="TreeGrafter"/>
</dbReference>
<evidence type="ECO:0000256" key="2">
    <source>
        <dbReference type="ARBA" id="ARBA00023125"/>
    </source>
</evidence>
<reference evidence="7" key="1">
    <citation type="submission" date="2016-08" db="EMBL/GenBank/DDBJ databases">
        <title>Complete Genome Seqeunce of Paenibacillus sp. nov. IHBB 9852 from high altitute lake of Indian trans-Himalayas.</title>
        <authorList>
            <person name="Kiran S."/>
            <person name="Swarnkar M.K."/>
            <person name="Rana A."/>
            <person name="Tewari R."/>
            <person name="Gulati A."/>
        </authorList>
    </citation>
    <scope>NUCLEOTIDE SEQUENCE [LARGE SCALE GENOMIC DNA]</scope>
    <source>
        <strain evidence="7">IHBB 9852</strain>
    </source>
</reference>
<dbReference type="InterPro" id="IPR018490">
    <property type="entry name" value="cNMP-bd_dom_sf"/>
</dbReference>
<dbReference type="SUPFAM" id="SSF46785">
    <property type="entry name" value="Winged helix' DNA-binding domain"/>
    <property type="match status" value="1"/>
</dbReference>
<dbReference type="PANTHER" id="PTHR24567:SF26">
    <property type="entry name" value="REGULATORY PROTEIN YEIL"/>
    <property type="match status" value="1"/>
</dbReference>
<proteinExistence type="predicted"/>
<keyword evidence="1" id="KW-0805">Transcription regulation</keyword>
<organism evidence="7">
    <name type="scientific">Paenibacillus ihbetae</name>
    <dbReference type="NCBI Taxonomy" id="1870820"/>
    <lineage>
        <taxon>Bacteria</taxon>
        <taxon>Bacillati</taxon>
        <taxon>Bacillota</taxon>
        <taxon>Bacilli</taxon>
        <taxon>Bacillales</taxon>
        <taxon>Paenibacillaceae</taxon>
        <taxon>Paenibacillus</taxon>
    </lineage>
</organism>
<evidence type="ECO:0000256" key="3">
    <source>
        <dbReference type="ARBA" id="ARBA00023159"/>
    </source>
</evidence>